<dbReference type="SMART" id="SM00271">
    <property type="entry name" value="DnaJ"/>
    <property type="match status" value="1"/>
</dbReference>
<dbReference type="InterPro" id="IPR036869">
    <property type="entry name" value="J_dom_sf"/>
</dbReference>
<evidence type="ECO:0000259" key="2">
    <source>
        <dbReference type="PROSITE" id="PS50076"/>
    </source>
</evidence>
<dbReference type="SUPFAM" id="SSF49493">
    <property type="entry name" value="HSP40/DnaJ peptide-binding domain"/>
    <property type="match status" value="2"/>
</dbReference>
<proteinExistence type="predicted"/>
<dbReference type="Proteomes" id="UP000176288">
    <property type="component" value="Chromosome"/>
</dbReference>
<dbReference type="InterPro" id="IPR001623">
    <property type="entry name" value="DnaJ_domain"/>
</dbReference>
<dbReference type="InterPro" id="IPR008971">
    <property type="entry name" value="HSP40/DnaJ_pept-bd"/>
</dbReference>
<dbReference type="InterPro" id="IPR002939">
    <property type="entry name" value="DnaJ_C"/>
</dbReference>
<dbReference type="PRINTS" id="PR00625">
    <property type="entry name" value="JDOMAIN"/>
</dbReference>
<gene>
    <name evidence="3" type="ORF">BK816_07465</name>
</gene>
<dbReference type="STRING" id="1912795.BK816_07465"/>
<dbReference type="PANTHER" id="PTHR43096">
    <property type="entry name" value="DNAJ HOMOLOG 1, MITOCHONDRIAL-RELATED"/>
    <property type="match status" value="1"/>
</dbReference>
<dbReference type="EMBL" id="CP017812">
    <property type="protein sequence ID" value="AOZ73149.1"/>
    <property type="molecule type" value="Genomic_DNA"/>
</dbReference>
<keyword evidence="1" id="KW-0143">Chaperone</keyword>
<dbReference type="GO" id="GO:0042026">
    <property type="term" value="P:protein refolding"/>
    <property type="evidence" value="ECO:0007669"/>
    <property type="project" value="TreeGrafter"/>
</dbReference>
<dbReference type="PROSITE" id="PS00636">
    <property type="entry name" value="DNAJ_1"/>
    <property type="match status" value="1"/>
</dbReference>
<accession>A0A1D9MLU3</accession>
<keyword evidence="4" id="KW-1185">Reference proteome</keyword>
<reference evidence="3 4" key="1">
    <citation type="submission" date="2016-10" db="EMBL/GenBank/DDBJ databases">
        <title>Actinomyces aegypiusis sp. nov., isolated from the Aegypius monachus in Qinghai Tibet Plateau China.</title>
        <authorList>
            <person name="Wang Y."/>
        </authorList>
    </citation>
    <scope>NUCLEOTIDE SEQUENCE [LARGE SCALE GENOMIC DNA]</scope>
    <source>
        <strain evidence="3 4">VUL4_3</strain>
    </source>
</reference>
<dbReference type="Pfam" id="PF01556">
    <property type="entry name" value="DnaJ_C"/>
    <property type="match status" value="1"/>
</dbReference>
<dbReference type="OrthoDB" id="9779889at2"/>
<organism evidence="3 4">
    <name type="scientific">Boudabousia tangfeifanii</name>
    <dbReference type="NCBI Taxonomy" id="1912795"/>
    <lineage>
        <taxon>Bacteria</taxon>
        <taxon>Bacillati</taxon>
        <taxon>Actinomycetota</taxon>
        <taxon>Actinomycetes</taxon>
        <taxon>Actinomycetales</taxon>
        <taxon>Actinomycetaceae</taxon>
        <taxon>Boudabousia</taxon>
    </lineage>
</organism>
<name>A0A1D9MLU3_9ACTO</name>
<evidence type="ECO:0000313" key="4">
    <source>
        <dbReference type="Proteomes" id="UP000176288"/>
    </source>
</evidence>
<dbReference type="GO" id="GO:0051082">
    <property type="term" value="F:unfolded protein binding"/>
    <property type="evidence" value="ECO:0007669"/>
    <property type="project" value="InterPro"/>
</dbReference>
<dbReference type="SUPFAM" id="SSF46565">
    <property type="entry name" value="Chaperone J-domain"/>
    <property type="match status" value="1"/>
</dbReference>
<dbReference type="AlphaFoldDB" id="A0A1D9MLU3"/>
<dbReference type="KEGG" id="avu:BK816_07465"/>
<dbReference type="PROSITE" id="PS50076">
    <property type="entry name" value="DNAJ_2"/>
    <property type="match status" value="1"/>
</dbReference>
<dbReference type="InterPro" id="IPR018253">
    <property type="entry name" value="DnaJ_domain_CS"/>
</dbReference>
<dbReference type="RefSeq" id="WP_071164612.1">
    <property type="nucleotide sequence ID" value="NZ_CP017812.1"/>
</dbReference>
<evidence type="ECO:0000256" key="1">
    <source>
        <dbReference type="ARBA" id="ARBA00023186"/>
    </source>
</evidence>
<dbReference type="CDD" id="cd10747">
    <property type="entry name" value="DnaJ_C"/>
    <property type="match status" value="1"/>
</dbReference>
<feature type="domain" description="J" evidence="2">
    <location>
        <begin position="10"/>
        <end position="75"/>
    </location>
</feature>
<dbReference type="Gene3D" id="2.60.260.20">
    <property type="entry name" value="Urease metallochaperone UreE, N-terminal domain"/>
    <property type="match status" value="2"/>
</dbReference>
<dbReference type="GO" id="GO:0005737">
    <property type="term" value="C:cytoplasm"/>
    <property type="evidence" value="ECO:0007669"/>
    <property type="project" value="TreeGrafter"/>
</dbReference>
<dbReference type="Pfam" id="PF00226">
    <property type="entry name" value="DnaJ"/>
    <property type="match status" value="1"/>
</dbReference>
<dbReference type="Gene3D" id="1.10.287.110">
    <property type="entry name" value="DnaJ domain"/>
    <property type="match status" value="1"/>
</dbReference>
<dbReference type="PANTHER" id="PTHR43096:SF48">
    <property type="entry name" value="CHAPERONE PROTEIN DNAJ"/>
    <property type="match status" value="1"/>
</dbReference>
<evidence type="ECO:0000313" key="3">
    <source>
        <dbReference type="EMBL" id="AOZ73149.1"/>
    </source>
</evidence>
<dbReference type="CDD" id="cd06257">
    <property type="entry name" value="DnaJ"/>
    <property type="match status" value="1"/>
</dbReference>
<protein>
    <recommendedName>
        <fullName evidence="2">J domain-containing protein</fullName>
    </recommendedName>
</protein>
<sequence>MSTQDWFQKDFYTVLGVKKDADEAEIKKAYRRLARKYHPDKNPGDAKAEEKFKEISEAYQVLSDPKERQQYDAIRQMASGGARFTSGSAGSAGGFEDLFASGFGAPGGGFGGQRVRFGGGGGGAGDVFSSIFEAFGGGGARSGGGFNFGGGAPGFDPSAAFGGGGGFGGASAPKGTDLKGEVKLDFKQAFFGSTQKLTVDGKSFNVKIPARVKDGQKIRLRGKGRPSPQGGQPGDLIVTVGLKKDPVYVIEGDNLVVKVPLRFDEAALGAQVEVPLPDGATVKLKVPQATSSGQRLRISGAKAKDLMGNKGQLFMEVTVVNPAEMPPAAIDAAKAFAEAMADFNPRDGLGQH</sequence>